<evidence type="ECO:0000313" key="3">
    <source>
        <dbReference type="Proteomes" id="UP001372338"/>
    </source>
</evidence>
<protein>
    <submittedName>
        <fullName evidence="2">Uncharacterized protein</fullName>
    </submittedName>
</protein>
<feature type="region of interest" description="Disordered" evidence="1">
    <location>
        <begin position="1"/>
        <end position="28"/>
    </location>
</feature>
<feature type="compositionally biased region" description="Polar residues" evidence="1">
    <location>
        <begin position="1"/>
        <end position="17"/>
    </location>
</feature>
<accession>A0AAN9FUU9</accession>
<name>A0AAN9FUU9_CROPI</name>
<dbReference type="EMBL" id="JAYWIO010000002">
    <property type="protein sequence ID" value="KAK7281511.1"/>
    <property type="molecule type" value="Genomic_DNA"/>
</dbReference>
<sequence>MARSSNKASPRSNSNMCHTLVRSHSRRSLTKRVVATRHIPCHDRRNHHTAANEEPVRLVADADMFSNSVDFFSDVPDEDGGKSALRDADAELFKSNDRVVGLGEGGDQVGIDVVTP</sequence>
<gene>
    <name evidence="2" type="ORF">RIF29_09572</name>
</gene>
<proteinExistence type="predicted"/>
<keyword evidence="3" id="KW-1185">Reference proteome</keyword>
<evidence type="ECO:0000256" key="1">
    <source>
        <dbReference type="SAM" id="MobiDB-lite"/>
    </source>
</evidence>
<dbReference type="AlphaFoldDB" id="A0AAN9FUU9"/>
<comment type="caution">
    <text evidence="2">The sequence shown here is derived from an EMBL/GenBank/DDBJ whole genome shotgun (WGS) entry which is preliminary data.</text>
</comment>
<evidence type="ECO:0000313" key="2">
    <source>
        <dbReference type="EMBL" id="KAK7281511.1"/>
    </source>
</evidence>
<dbReference type="Proteomes" id="UP001372338">
    <property type="component" value="Unassembled WGS sequence"/>
</dbReference>
<organism evidence="2 3">
    <name type="scientific">Crotalaria pallida</name>
    <name type="common">Smooth rattlebox</name>
    <name type="synonym">Crotalaria striata</name>
    <dbReference type="NCBI Taxonomy" id="3830"/>
    <lineage>
        <taxon>Eukaryota</taxon>
        <taxon>Viridiplantae</taxon>
        <taxon>Streptophyta</taxon>
        <taxon>Embryophyta</taxon>
        <taxon>Tracheophyta</taxon>
        <taxon>Spermatophyta</taxon>
        <taxon>Magnoliopsida</taxon>
        <taxon>eudicotyledons</taxon>
        <taxon>Gunneridae</taxon>
        <taxon>Pentapetalae</taxon>
        <taxon>rosids</taxon>
        <taxon>fabids</taxon>
        <taxon>Fabales</taxon>
        <taxon>Fabaceae</taxon>
        <taxon>Papilionoideae</taxon>
        <taxon>50 kb inversion clade</taxon>
        <taxon>genistoids sensu lato</taxon>
        <taxon>core genistoids</taxon>
        <taxon>Crotalarieae</taxon>
        <taxon>Crotalaria</taxon>
    </lineage>
</organism>
<reference evidence="2 3" key="1">
    <citation type="submission" date="2024-01" db="EMBL/GenBank/DDBJ databases">
        <title>The genomes of 5 underutilized Papilionoideae crops provide insights into root nodulation and disease resistanc.</title>
        <authorList>
            <person name="Yuan L."/>
        </authorList>
    </citation>
    <scope>NUCLEOTIDE SEQUENCE [LARGE SCALE GENOMIC DNA]</scope>
    <source>
        <strain evidence="2">ZHUSHIDOU_FW_LH</strain>
        <tissue evidence="2">Leaf</tissue>
    </source>
</reference>